<evidence type="ECO:0000256" key="1">
    <source>
        <dbReference type="ARBA" id="ARBA00004429"/>
    </source>
</evidence>
<evidence type="ECO:0000256" key="2">
    <source>
        <dbReference type="ARBA" id="ARBA00010527"/>
    </source>
</evidence>
<keyword evidence="6 13" id="KW-0812">Transmembrane</keyword>
<accession>A0A7W8LL57</accession>
<comment type="similarity">
    <text evidence="2 13">Belongs to the OXA1/ALB3/YidC family. Type 1 subfamily.</text>
</comment>
<keyword evidence="9 13" id="KW-0472">Membrane</keyword>
<evidence type="ECO:0000256" key="6">
    <source>
        <dbReference type="ARBA" id="ARBA00022692"/>
    </source>
</evidence>
<evidence type="ECO:0000256" key="5">
    <source>
        <dbReference type="ARBA" id="ARBA00022475"/>
    </source>
</evidence>
<dbReference type="GO" id="GO:0005886">
    <property type="term" value="C:plasma membrane"/>
    <property type="evidence" value="ECO:0007669"/>
    <property type="project" value="UniProtKB-SubCell"/>
</dbReference>
<evidence type="ECO:0000259" key="16">
    <source>
        <dbReference type="Pfam" id="PF14849"/>
    </source>
</evidence>
<comment type="subunit">
    <text evidence="13">Interacts with the Sec translocase complex via SecD. Specifically interacts with transmembrane segments of nascent integral membrane proteins during membrane integration.</text>
</comment>
<organism evidence="17 18">
    <name type="scientific">Treponema ruminis</name>
    <dbReference type="NCBI Taxonomy" id="744515"/>
    <lineage>
        <taxon>Bacteria</taxon>
        <taxon>Pseudomonadati</taxon>
        <taxon>Spirochaetota</taxon>
        <taxon>Spirochaetia</taxon>
        <taxon>Spirochaetales</taxon>
        <taxon>Treponemataceae</taxon>
        <taxon>Treponema</taxon>
    </lineage>
</organism>
<dbReference type="PRINTS" id="PR01900">
    <property type="entry name" value="YIDCPROTEIN"/>
</dbReference>
<keyword evidence="7 13" id="KW-0653">Protein transport</keyword>
<gene>
    <name evidence="13" type="primary">yidC</name>
    <name evidence="17" type="ORF">HNP76_000419</name>
</gene>
<evidence type="ECO:0000256" key="9">
    <source>
        <dbReference type="ARBA" id="ARBA00023136"/>
    </source>
</evidence>
<dbReference type="Gene3D" id="2.70.98.90">
    <property type="match status" value="1"/>
</dbReference>
<proteinExistence type="inferred from homology"/>
<dbReference type="CDD" id="cd20070">
    <property type="entry name" value="5TM_YidC_Alb3"/>
    <property type="match status" value="1"/>
</dbReference>
<evidence type="ECO:0000256" key="3">
    <source>
        <dbReference type="ARBA" id="ARBA00015325"/>
    </source>
</evidence>
<comment type="caution">
    <text evidence="17">The sequence shown here is derived from an EMBL/GenBank/DDBJ whole genome shotgun (WGS) entry which is preliminary data.</text>
</comment>
<dbReference type="EMBL" id="JACHFQ010000001">
    <property type="protein sequence ID" value="MBB5225079.1"/>
    <property type="molecule type" value="Genomic_DNA"/>
</dbReference>
<dbReference type="NCBIfam" id="TIGR03592">
    <property type="entry name" value="yidC_oxa1_cterm"/>
    <property type="match status" value="1"/>
</dbReference>
<feature type="domain" description="Membrane insertase YidC/Oxa/ALB C-terminal" evidence="15">
    <location>
        <begin position="386"/>
        <end position="587"/>
    </location>
</feature>
<dbReference type="Proteomes" id="UP000518887">
    <property type="component" value="Unassembled WGS sequence"/>
</dbReference>
<keyword evidence="5 13" id="KW-1003">Cell membrane</keyword>
<dbReference type="InterPro" id="IPR019998">
    <property type="entry name" value="Membr_insert_YidC"/>
</dbReference>
<keyword evidence="10 13" id="KW-0143">Chaperone</keyword>
<dbReference type="InterPro" id="IPR028055">
    <property type="entry name" value="YidC/Oxa/ALB_C"/>
</dbReference>
<keyword evidence="8 13" id="KW-1133">Transmembrane helix</keyword>
<dbReference type="Pfam" id="PF02096">
    <property type="entry name" value="60KD_IMP"/>
    <property type="match status" value="1"/>
</dbReference>
<evidence type="ECO:0000256" key="12">
    <source>
        <dbReference type="ARBA" id="ARBA00033342"/>
    </source>
</evidence>
<evidence type="ECO:0000313" key="18">
    <source>
        <dbReference type="Proteomes" id="UP000518887"/>
    </source>
</evidence>
<sequence length="607" mass="68968">MEKNTVWAIGLSTVVLVGFFAAQTILFPPKPQEQQAQTEQTTEVVENQATGESEKQDSSIEENLSIVSELSDSESLSEEKFTITTNKVAVTFTNRGGDIVSYELIEKDDRGALKNRDADTGKGVELIENLSDRNRAFGLSLGGATRPIIDDIFNAKKLDDYSIGFFKKFTSKNADGSESEFTLVKKYTFKPNDYTFKLEVTIDGDENFKGLDVGGAAYTLRTAPQVGPKFNPKMDRYEYRELVSFNGEKAKKTRLGSKQTKNYERDWMWTAMAGKYFEFIVYPENKTSMSSTVVYNSEIEVGDATNAQVKMTRKPTDKKETNDTYYIYAGPRNESELKNYVSEDKNEWGLSGVHFNESLQTSGFLYWLEVVLKFLLENINKVVHNWGVSIIIVTIILKMALFPLTKKSLEGTQKMQKFQPKMQELQAKYKGDPQKLQMETAKMYKEIGYNPMSGCLPMIFQFVILFAMYNLFNNYFEFRGASFISGWIEDLSQGDRVGPVFEHGLPILGWNQIRILPVIYVISQLLFGKITGNGGTATGSTGAQMKMMMYGMPIMFFFLFYNAPAGLLLYWTVSNIFQLGQQIVINKMMKNKKDEPKLKLVQNKKRK</sequence>
<keyword evidence="4 13" id="KW-0813">Transport</keyword>
<keyword evidence="18" id="KW-1185">Reference proteome</keyword>
<dbReference type="PANTHER" id="PTHR12428">
    <property type="entry name" value="OXA1"/>
    <property type="match status" value="1"/>
</dbReference>
<dbReference type="AlphaFoldDB" id="A0A7W8LL57"/>
<evidence type="ECO:0000256" key="8">
    <source>
        <dbReference type="ARBA" id="ARBA00022989"/>
    </source>
</evidence>
<dbReference type="GO" id="GO:0032977">
    <property type="term" value="F:membrane insertase activity"/>
    <property type="evidence" value="ECO:0007669"/>
    <property type="project" value="InterPro"/>
</dbReference>
<feature type="transmembrane region" description="Helical" evidence="13">
    <location>
        <begin position="548"/>
        <end position="571"/>
    </location>
</feature>
<dbReference type="NCBIfam" id="TIGR03593">
    <property type="entry name" value="yidC_nterm"/>
    <property type="match status" value="1"/>
</dbReference>
<evidence type="ECO:0000256" key="10">
    <source>
        <dbReference type="ARBA" id="ARBA00023186"/>
    </source>
</evidence>
<dbReference type="RefSeq" id="WP_184656975.1">
    <property type="nucleotide sequence ID" value="NZ_CP031518.1"/>
</dbReference>
<dbReference type="InterPro" id="IPR028053">
    <property type="entry name" value="Membr_insert_YidC_N"/>
</dbReference>
<evidence type="ECO:0000256" key="7">
    <source>
        <dbReference type="ARBA" id="ARBA00022927"/>
    </source>
</evidence>
<dbReference type="InterPro" id="IPR047196">
    <property type="entry name" value="YidC_ALB_C"/>
</dbReference>
<dbReference type="HAMAP" id="MF_01810">
    <property type="entry name" value="YidC_type1"/>
    <property type="match status" value="1"/>
</dbReference>
<evidence type="ECO:0000256" key="4">
    <source>
        <dbReference type="ARBA" id="ARBA00022448"/>
    </source>
</evidence>
<dbReference type="PANTHER" id="PTHR12428:SF65">
    <property type="entry name" value="CYTOCHROME C OXIDASE ASSEMBLY PROTEIN COX18, MITOCHONDRIAL"/>
    <property type="match status" value="1"/>
</dbReference>
<evidence type="ECO:0000259" key="15">
    <source>
        <dbReference type="Pfam" id="PF02096"/>
    </source>
</evidence>
<feature type="transmembrane region" description="Helical" evidence="13">
    <location>
        <begin position="452"/>
        <end position="472"/>
    </location>
</feature>
<dbReference type="PRINTS" id="PR00701">
    <property type="entry name" value="60KDINNERMP"/>
</dbReference>
<evidence type="ECO:0000256" key="11">
    <source>
        <dbReference type="ARBA" id="ARBA00033245"/>
    </source>
</evidence>
<dbReference type="InterPro" id="IPR001708">
    <property type="entry name" value="YidC/ALB3/OXA1/COX18"/>
</dbReference>
<dbReference type="InterPro" id="IPR038221">
    <property type="entry name" value="YidC_periplasmic_sf"/>
</dbReference>
<dbReference type="GO" id="GO:0015031">
    <property type="term" value="P:protein transport"/>
    <property type="evidence" value="ECO:0007669"/>
    <property type="project" value="UniProtKB-KW"/>
</dbReference>
<reference evidence="17 18" key="1">
    <citation type="submission" date="2020-08" db="EMBL/GenBank/DDBJ databases">
        <title>Genomic Encyclopedia of Type Strains, Phase IV (KMG-IV): sequencing the most valuable type-strain genomes for metagenomic binning, comparative biology and taxonomic classification.</title>
        <authorList>
            <person name="Goeker M."/>
        </authorList>
    </citation>
    <scope>NUCLEOTIDE SEQUENCE [LARGE SCALE GENOMIC DNA]</scope>
    <source>
        <strain evidence="17 18">DSM 103462</strain>
    </source>
</reference>
<feature type="compositionally biased region" description="Low complexity" evidence="14">
    <location>
        <begin position="32"/>
        <end position="50"/>
    </location>
</feature>
<evidence type="ECO:0000256" key="14">
    <source>
        <dbReference type="SAM" id="MobiDB-lite"/>
    </source>
</evidence>
<name>A0A7W8LL57_9SPIR</name>
<feature type="region of interest" description="Disordered" evidence="14">
    <location>
        <begin position="31"/>
        <end position="61"/>
    </location>
</feature>
<dbReference type="CDD" id="cd19961">
    <property type="entry name" value="EcYidC-like_peri"/>
    <property type="match status" value="1"/>
</dbReference>
<dbReference type="Pfam" id="PF14849">
    <property type="entry name" value="YidC_periplas"/>
    <property type="match status" value="1"/>
</dbReference>
<dbReference type="GO" id="GO:0051205">
    <property type="term" value="P:protein insertion into membrane"/>
    <property type="evidence" value="ECO:0007669"/>
    <property type="project" value="TreeGrafter"/>
</dbReference>
<evidence type="ECO:0000313" key="17">
    <source>
        <dbReference type="EMBL" id="MBB5225079.1"/>
    </source>
</evidence>
<comment type="subcellular location">
    <subcellularLocation>
        <location evidence="1">Cell inner membrane</location>
        <topology evidence="1">Multi-pass membrane protein</topology>
    </subcellularLocation>
    <subcellularLocation>
        <location evidence="13">Cell membrane</location>
        <topology evidence="13">Multi-pass membrane protein</topology>
    </subcellularLocation>
</comment>
<comment type="caution">
    <text evidence="13">Lacks conserved residue(s) required for the propagation of feature annotation.</text>
</comment>
<evidence type="ECO:0000256" key="13">
    <source>
        <dbReference type="HAMAP-Rule" id="MF_01810"/>
    </source>
</evidence>
<feature type="domain" description="Membrane insertase YidC N-terminal" evidence="16">
    <location>
        <begin position="81"/>
        <end position="339"/>
    </location>
</feature>
<feature type="transmembrane region" description="Helical" evidence="13">
    <location>
        <begin position="386"/>
        <end position="405"/>
    </location>
</feature>
<protein>
    <recommendedName>
        <fullName evidence="3 13">Membrane protein insertase YidC</fullName>
    </recommendedName>
    <alternativeName>
        <fullName evidence="12 13">Foldase YidC</fullName>
    </alternativeName>
    <alternativeName>
        <fullName evidence="11 13">Membrane integrase YidC</fullName>
    </alternativeName>
    <alternativeName>
        <fullName evidence="13">Membrane protein YidC</fullName>
    </alternativeName>
</protein>
<comment type="function">
    <text evidence="13">Required for the insertion and/or proper folding and/or complex formation of integral membrane proteins into the membrane. Involved in integration of membrane proteins that insert both dependently and independently of the Sec translocase complex, as well as at least some lipoproteins. Aids folding of multispanning membrane proteins.</text>
</comment>